<proteinExistence type="predicted"/>
<dbReference type="InterPro" id="IPR036390">
    <property type="entry name" value="WH_DNA-bd_sf"/>
</dbReference>
<dbReference type="PANTHER" id="PTHR43537:SF5">
    <property type="entry name" value="UXU OPERON TRANSCRIPTIONAL REGULATOR"/>
    <property type="match status" value="1"/>
</dbReference>
<reference evidence="6" key="1">
    <citation type="journal article" date="2021" name="Syst. Appl. Microbiol.">
        <title>Roseomonas hellenica sp. nov., isolated from roots of wild-growing Alkanna tinctoria.</title>
        <authorList>
            <person name="Rat A."/>
            <person name="Naranjo H.D."/>
            <person name="Lebbe L."/>
            <person name="Cnockaert M."/>
            <person name="Krigas N."/>
            <person name="Grigoriadou K."/>
            <person name="Maloupa E."/>
            <person name="Willems A."/>
        </authorList>
    </citation>
    <scope>NUCLEOTIDE SEQUENCE [LARGE SCALE GENOMIC DNA]</scope>
    <source>
        <strain evidence="6">LMG 31523</strain>
    </source>
</reference>
<dbReference type="Gene3D" id="1.10.10.10">
    <property type="entry name" value="Winged helix-like DNA-binding domain superfamily/Winged helix DNA-binding domain"/>
    <property type="match status" value="1"/>
</dbReference>
<dbReference type="SUPFAM" id="SSF46785">
    <property type="entry name" value="Winged helix' DNA-binding domain"/>
    <property type="match status" value="1"/>
</dbReference>
<dbReference type="InterPro" id="IPR036388">
    <property type="entry name" value="WH-like_DNA-bd_sf"/>
</dbReference>
<evidence type="ECO:0000256" key="1">
    <source>
        <dbReference type="ARBA" id="ARBA00023015"/>
    </source>
</evidence>
<keyword evidence="2" id="KW-0238">DNA-binding</keyword>
<dbReference type="PROSITE" id="PS50949">
    <property type="entry name" value="HTH_GNTR"/>
    <property type="match status" value="1"/>
</dbReference>
<dbReference type="Pfam" id="PF00392">
    <property type="entry name" value="GntR"/>
    <property type="match status" value="1"/>
</dbReference>
<name>A0ABS5EVS1_9PROT</name>
<accession>A0ABS5EVS1</accession>
<feature type="domain" description="HTH gntR-type" evidence="4">
    <location>
        <begin position="4"/>
        <end position="71"/>
    </location>
</feature>
<evidence type="ECO:0000313" key="6">
    <source>
        <dbReference type="Proteomes" id="UP001196870"/>
    </source>
</evidence>
<dbReference type="Gene3D" id="1.20.120.530">
    <property type="entry name" value="GntR ligand-binding domain-like"/>
    <property type="match status" value="1"/>
</dbReference>
<dbReference type="Proteomes" id="UP001196870">
    <property type="component" value="Unassembled WGS sequence"/>
</dbReference>
<dbReference type="SMART" id="SM00345">
    <property type="entry name" value="HTH_GNTR"/>
    <property type="match status" value="1"/>
</dbReference>
<gene>
    <name evidence="5" type="ORF">GXW71_08545</name>
</gene>
<keyword evidence="1" id="KW-0805">Transcription regulation</keyword>
<protein>
    <submittedName>
        <fullName evidence="5">GntR family transcriptional regulator</fullName>
    </submittedName>
</protein>
<dbReference type="InterPro" id="IPR000524">
    <property type="entry name" value="Tscrpt_reg_HTH_GntR"/>
</dbReference>
<dbReference type="SMART" id="SM00895">
    <property type="entry name" value="FCD"/>
    <property type="match status" value="1"/>
</dbReference>
<keyword evidence="3" id="KW-0804">Transcription</keyword>
<keyword evidence="6" id="KW-1185">Reference proteome</keyword>
<comment type="caution">
    <text evidence="5">The sequence shown here is derived from an EMBL/GenBank/DDBJ whole genome shotgun (WGS) entry which is preliminary data.</text>
</comment>
<dbReference type="EMBL" id="JAAGBB010000008">
    <property type="protein sequence ID" value="MBR0664401.1"/>
    <property type="molecule type" value="Genomic_DNA"/>
</dbReference>
<dbReference type="SUPFAM" id="SSF48008">
    <property type="entry name" value="GntR ligand-binding domain-like"/>
    <property type="match status" value="1"/>
</dbReference>
<dbReference type="Pfam" id="PF07729">
    <property type="entry name" value="FCD"/>
    <property type="match status" value="1"/>
</dbReference>
<dbReference type="PANTHER" id="PTHR43537">
    <property type="entry name" value="TRANSCRIPTIONAL REGULATOR, GNTR FAMILY"/>
    <property type="match status" value="1"/>
</dbReference>
<dbReference type="InterPro" id="IPR011711">
    <property type="entry name" value="GntR_C"/>
</dbReference>
<evidence type="ECO:0000256" key="3">
    <source>
        <dbReference type="ARBA" id="ARBA00023163"/>
    </source>
</evidence>
<sequence length="214" mass="24215">MAFKTKQDQVAEIIRERILSGAYPRGTKLKQFDIAQDLEVSITPVREALHMLGAEGFVESVPHKGLIVPPVRLHESREIFELRLKLEGDLTARALARMNRATLTGLRESQAVIAALADGGTRLASRTENYRFHFRLYELADRPQTLQFIRVLWAKYPFIDQERGGRRLKHIDEHERFLRLVEAGDMEAAVDAMVAHIESGWRDLLASEAMAAAG</sequence>
<dbReference type="InterPro" id="IPR008920">
    <property type="entry name" value="TF_FadR/GntR_C"/>
</dbReference>
<evidence type="ECO:0000256" key="2">
    <source>
        <dbReference type="ARBA" id="ARBA00023125"/>
    </source>
</evidence>
<evidence type="ECO:0000313" key="5">
    <source>
        <dbReference type="EMBL" id="MBR0664401.1"/>
    </source>
</evidence>
<dbReference type="CDD" id="cd07377">
    <property type="entry name" value="WHTH_GntR"/>
    <property type="match status" value="1"/>
</dbReference>
<evidence type="ECO:0000259" key="4">
    <source>
        <dbReference type="PROSITE" id="PS50949"/>
    </source>
</evidence>
<organism evidence="5 6">
    <name type="scientific">Plastoroseomonas hellenica</name>
    <dbReference type="NCBI Taxonomy" id="2687306"/>
    <lineage>
        <taxon>Bacteria</taxon>
        <taxon>Pseudomonadati</taxon>
        <taxon>Pseudomonadota</taxon>
        <taxon>Alphaproteobacteria</taxon>
        <taxon>Acetobacterales</taxon>
        <taxon>Acetobacteraceae</taxon>
        <taxon>Plastoroseomonas</taxon>
    </lineage>
</organism>
<dbReference type="RefSeq" id="WP_211852050.1">
    <property type="nucleotide sequence ID" value="NZ_JAAGBB010000008.1"/>
</dbReference>